<comment type="similarity">
    <text evidence="2 10">Belongs to the disproportionating enzyme family.</text>
</comment>
<evidence type="ECO:0000256" key="6">
    <source>
        <dbReference type="ARBA" id="ARBA00022679"/>
    </source>
</evidence>
<dbReference type="PANTHER" id="PTHR32438:SF5">
    <property type="entry name" value="4-ALPHA-GLUCANOTRANSFERASE DPE1, CHLOROPLASTIC_AMYLOPLASTIC"/>
    <property type="match status" value="1"/>
</dbReference>
<keyword evidence="12" id="KW-1185">Reference proteome</keyword>
<sequence length="505" mass="57859">MKFPRTSGIILHPTSLPGPDGIGDLGPEAYQWIDFLTEAQCTLWQVLPLGPTGYGDSPYQCFSAFAGNPYLVSPLLLYEEGLLQKEDLDKRPAFPEGSVPYGEVIPWKLYLLERAFHYFKHNPGPWVEDFEAFKQAQAFWLEDFSLFMALKEAHGGAPWNQWESSLRQRQPQALEKFKQQEHERLERHQFSQFLFFRQWEGLRTYAHSKGIRIVGDIPIFVAYDSSDVWANPDLFYLDSSGNPTVVAGVPPDYFSPTGQLWGNPLYRWDYHASQNYAWWIERIRAALKIVDIIRLDHFRGFAAYWEVPAGNPTAEKGKWVPGPGISFFEAVQNALGELPFIAEDLGVITPDVVAMREHFGFPGMKILQFGFEGGPEDPFLPHNYERNCVAYTGTHDNDTARGWYERVDEKSRDFARRYLACTEQDIAWYMIRAIWGSVAIMALAPMQDVLGLGNEARMNYPGRPYGNWTWRMRASDLTPALAERLAEINYLFRRIPAISTTPKEA</sequence>
<dbReference type="GO" id="GO:0004134">
    <property type="term" value="F:4-alpha-glucanotransferase activity"/>
    <property type="evidence" value="ECO:0007669"/>
    <property type="project" value="UniProtKB-EC"/>
</dbReference>
<evidence type="ECO:0000313" key="11">
    <source>
        <dbReference type="EMBL" id="KPL84611.1"/>
    </source>
</evidence>
<dbReference type="OrthoDB" id="9811841at2"/>
<dbReference type="Pfam" id="PF02446">
    <property type="entry name" value="Glyco_hydro_77"/>
    <property type="match status" value="1"/>
</dbReference>
<dbReference type="AlphaFoldDB" id="A0A0P6YP22"/>
<dbReference type="RefSeq" id="WP_054521162.1">
    <property type="nucleotide sequence ID" value="NZ_LGKO01000002.1"/>
</dbReference>
<dbReference type="Proteomes" id="UP000050544">
    <property type="component" value="Unassembled WGS sequence"/>
</dbReference>
<accession>A0A0P6YP22</accession>
<evidence type="ECO:0000256" key="1">
    <source>
        <dbReference type="ARBA" id="ARBA00000439"/>
    </source>
</evidence>
<proteinExistence type="inferred from homology"/>
<dbReference type="NCBIfam" id="NF011079">
    <property type="entry name" value="PRK14508.1-2"/>
    <property type="match status" value="1"/>
</dbReference>
<reference evidence="11 12" key="1">
    <citation type="submission" date="2015-07" db="EMBL/GenBank/DDBJ databases">
        <title>Whole genome sequence of Thermanaerothrix daxensis DSM 23592.</title>
        <authorList>
            <person name="Hemp J."/>
            <person name="Ward L.M."/>
            <person name="Pace L.A."/>
            <person name="Fischer W.W."/>
        </authorList>
    </citation>
    <scope>NUCLEOTIDE SEQUENCE [LARGE SCALE GENOMIC DNA]</scope>
    <source>
        <strain evidence="11 12">GNS-1</strain>
    </source>
</reference>
<dbReference type="EC" id="2.4.1.25" evidence="3 10"/>
<evidence type="ECO:0000256" key="4">
    <source>
        <dbReference type="ARBA" id="ARBA00020295"/>
    </source>
</evidence>
<comment type="catalytic activity">
    <reaction evidence="1 10">
        <text>Transfers a segment of a (1-&gt;4)-alpha-D-glucan to a new position in an acceptor, which may be glucose or a (1-&gt;4)-alpha-D-glucan.</text>
        <dbReference type="EC" id="2.4.1.25"/>
    </reaction>
</comment>
<dbReference type="PANTHER" id="PTHR32438">
    <property type="entry name" value="4-ALPHA-GLUCANOTRANSFERASE DPE1, CHLOROPLASTIC/AMYLOPLASTIC"/>
    <property type="match status" value="1"/>
</dbReference>
<evidence type="ECO:0000256" key="8">
    <source>
        <dbReference type="ARBA" id="ARBA00031423"/>
    </source>
</evidence>
<dbReference type="SUPFAM" id="SSF51445">
    <property type="entry name" value="(Trans)glycosidases"/>
    <property type="match status" value="1"/>
</dbReference>
<organism evidence="11 12">
    <name type="scientific">Thermanaerothrix daxensis</name>
    <dbReference type="NCBI Taxonomy" id="869279"/>
    <lineage>
        <taxon>Bacteria</taxon>
        <taxon>Bacillati</taxon>
        <taxon>Chloroflexota</taxon>
        <taxon>Anaerolineae</taxon>
        <taxon>Anaerolineales</taxon>
        <taxon>Anaerolineaceae</taxon>
        <taxon>Thermanaerothrix</taxon>
    </lineage>
</organism>
<dbReference type="NCBIfam" id="TIGR00217">
    <property type="entry name" value="malQ"/>
    <property type="match status" value="1"/>
</dbReference>
<evidence type="ECO:0000256" key="2">
    <source>
        <dbReference type="ARBA" id="ARBA00005684"/>
    </source>
</evidence>
<keyword evidence="5 10" id="KW-0328">Glycosyltransferase</keyword>
<dbReference type="GO" id="GO:0005975">
    <property type="term" value="P:carbohydrate metabolic process"/>
    <property type="evidence" value="ECO:0007669"/>
    <property type="project" value="InterPro"/>
</dbReference>
<dbReference type="InterPro" id="IPR017853">
    <property type="entry name" value="GH"/>
</dbReference>
<dbReference type="STRING" id="869279.SE15_06015"/>
<evidence type="ECO:0000256" key="5">
    <source>
        <dbReference type="ARBA" id="ARBA00022676"/>
    </source>
</evidence>
<evidence type="ECO:0000256" key="7">
    <source>
        <dbReference type="ARBA" id="ARBA00023277"/>
    </source>
</evidence>
<dbReference type="EMBL" id="LGKO01000002">
    <property type="protein sequence ID" value="KPL84611.1"/>
    <property type="molecule type" value="Genomic_DNA"/>
</dbReference>
<dbReference type="PATRIC" id="fig|869279.4.peg.1209"/>
<dbReference type="NCBIfam" id="NF011080">
    <property type="entry name" value="PRK14508.1-3"/>
    <property type="match status" value="1"/>
</dbReference>
<comment type="caution">
    <text evidence="11">The sequence shown here is derived from an EMBL/GenBank/DDBJ whole genome shotgun (WGS) entry which is preliminary data.</text>
</comment>
<evidence type="ECO:0000313" key="12">
    <source>
        <dbReference type="Proteomes" id="UP000050544"/>
    </source>
</evidence>
<evidence type="ECO:0000256" key="3">
    <source>
        <dbReference type="ARBA" id="ARBA00012560"/>
    </source>
</evidence>
<keyword evidence="6 10" id="KW-0808">Transferase</keyword>
<keyword evidence="7 10" id="KW-0119">Carbohydrate metabolism</keyword>
<dbReference type="InterPro" id="IPR003385">
    <property type="entry name" value="Glyco_hydro_77"/>
</dbReference>
<gene>
    <name evidence="11" type="ORF">SE15_06015</name>
</gene>
<dbReference type="Gene3D" id="3.20.20.80">
    <property type="entry name" value="Glycosidases"/>
    <property type="match status" value="1"/>
</dbReference>
<protein>
    <recommendedName>
        <fullName evidence="4 10">4-alpha-glucanotransferase</fullName>
        <ecNumber evidence="3 10">2.4.1.25</ecNumber>
    </recommendedName>
    <alternativeName>
        <fullName evidence="8 10">Amylomaltase</fullName>
    </alternativeName>
    <alternativeName>
        <fullName evidence="9 10">Disproportionating enzyme</fullName>
    </alternativeName>
</protein>
<name>A0A0P6YP22_9CHLR</name>
<evidence type="ECO:0000256" key="9">
    <source>
        <dbReference type="ARBA" id="ARBA00031501"/>
    </source>
</evidence>
<evidence type="ECO:0000256" key="10">
    <source>
        <dbReference type="RuleBase" id="RU361207"/>
    </source>
</evidence>